<evidence type="ECO:0000313" key="2">
    <source>
        <dbReference type="EMBL" id="HEB13752.1"/>
    </source>
</evidence>
<dbReference type="InterPro" id="IPR056909">
    <property type="entry name" value="SU10_portal"/>
</dbReference>
<name>A0A7C1SP36_UNCC3</name>
<dbReference type="Proteomes" id="UP000885695">
    <property type="component" value="Unassembled WGS sequence"/>
</dbReference>
<protein>
    <submittedName>
        <fullName evidence="2">Uncharacterized protein</fullName>
    </submittedName>
</protein>
<dbReference type="Pfam" id="PF23899">
    <property type="entry name" value="SU10_portal"/>
    <property type="match status" value="1"/>
</dbReference>
<sequence length="658" mass="74060">MAIVSKSLAKKLTGVAQKQIEAGVKAKEKMLEKTREAEKLYFNIQGKMLKGQYNVPLPVMGGFVDALTAKIDDPPNLKFKHTKDADLKKAQRIQASYELDSSATNPKGMWDIKDILTKKIAIFCGRGINKYFAESLPRYASHFEITDYIDFYGEAEGGWHLENHQCLGQLNIIKEDWELKGGARGKNPIYDKEQVKLLLAKTTSEESAQILEDRETNKKRLEALGLADITKLREYRTDNITNLTEHYMTHHGKRYYLLLDPVKGIWVRVVKLGEVFKSELWPYTSWATHPDAWNFWSKAPVLDVIPIAETMKIVLNETLLNLQRRNRPKRIYDSKMFPNPERLMAGRPDAWVPAKVQDLQKALSSGVYEFKTQDTTVITINLMNYLNDFLGEKTGVTPAAQGRGTEELATVFVGNLQQVADRVGLTNKFYKQAQAETGLRYKHGMEEHMPRKRMVEVMGAKGIEWEELVKGDADPDFGIEVTGGNAEIAANEQKKLQRTTAVTAVLRSPIINQLAAVEEILRAGGIEEDVIKRLTDPTLLGDQEILSEAAQAIDTIVESDGKEIPKLNRGATTGFIRKIIDYAYDTDLEDNLFAILVKYGMQHMEIAMENMVRKARMFSAFQIMNRGGQGAPSPLVNKEVPEAPPEAPPEEISESPTT</sequence>
<evidence type="ECO:0000256" key="1">
    <source>
        <dbReference type="SAM" id="MobiDB-lite"/>
    </source>
</evidence>
<comment type="caution">
    <text evidence="2">The sequence shown here is derived from an EMBL/GenBank/DDBJ whole genome shotgun (WGS) entry which is preliminary data.</text>
</comment>
<dbReference type="EMBL" id="DRHL01000123">
    <property type="protein sequence ID" value="HEB13752.1"/>
    <property type="molecule type" value="Genomic_DNA"/>
</dbReference>
<proteinExistence type="predicted"/>
<dbReference type="AlphaFoldDB" id="A0A7C1SP36"/>
<accession>A0A7C1SP36</accession>
<organism evidence="2">
    <name type="scientific">candidate division CPR3 bacterium</name>
    <dbReference type="NCBI Taxonomy" id="2268181"/>
    <lineage>
        <taxon>Bacteria</taxon>
        <taxon>Bacteria division CPR3</taxon>
    </lineage>
</organism>
<reference evidence="2" key="1">
    <citation type="journal article" date="2020" name="mSystems">
        <title>Genome- and Community-Level Interaction Insights into Carbon Utilization and Element Cycling Functions of Hydrothermarchaeota in Hydrothermal Sediment.</title>
        <authorList>
            <person name="Zhou Z."/>
            <person name="Liu Y."/>
            <person name="Xu W."/>
            <person name="Pan J."/>
            <person name="Luo Z.H."/>
            <person name="Li M."/>
        </authorList>
    </citation>
    <scope>NUCLEOTIDE SEQUENCE [LARGE SCALE GENOMIC DNA]</scope>
    <source>
        <strain evidence="2">HyVt-369</strain>
    </source>
</reference>
<feature type="region of interest" description="Disordered" evidence="1">
    <location>
        <begin position="629"/>
        <end position="658"/>
    </location>
</feature>
<feature type="compositionally biased region" description="Acidic residues" evidence="1">
    <location>
        <begin position="648"/>
        <end position="658"/>
    </location>
</feature>
<gene>
    <name evidence="2" type="ORF">ENI13_02095</name>
</gene>